<dbReference type="GO" id="GO:0030674">
    <property type="term" value="F:protein-macromolecule adaptor activity"/>
    <property type="evidence" value="ECO:0007669"/>
    <property type="project" value="TreeGrafter"/>
</dbReference>
<reference evidence="5" key="1">
    <citation type="journal article" date="2020" name="BMC Genomics">
        <title>Correction to: Identification and distribution of gene clusters required for synthesis of sphingolipid metabolism inhibitors in diverse species of the filamentous fungus Fusarium.</title>
        <authorList>
            <person name="Kim H.S."/>
            <person name="Lohmar J.M."/>
            <person name="Busman M."/>
            <person name="Brown D.W."/>
            <person name="Naumann T.A."/>
            <person name="Divon H.H."/>
            <person name="Lysoe E."/>
            <person name="Uhlig S."/>
            <person name="Proctor R.H."/>
        </authorList>
    </citation>
    <scope>NUCLEOTIDE SEQUENCE</scope>
    <source>
        <strain evidence="5">NRRL 22465</strain>
    </source>
</reference>
<reference evidence="5" key="2">
    <citation type="submission" date="2020-05" db="EMBL/GenBank/DDBJ databases">
        <authorList>
            <person name="Kim H.-S."/>
            <person name="Proctor R.H."/>
            <person name="Brown D.W."/>
        </authorList>
    </citation>
    <scope>NUCLEOTIDE SEQUENCE</scope>
    <source>
        <strain evidence="5">NRRL 22465</strain>
    </source>
</reference>
<dbReference type="Proteomes" id="UP000635477">
    <property type="component" value="Unassembled WGS sequence"/>
</dbReference>
<evidence type="ECO:0000313" key="5">
    <source>
        <dbReference type="EMBL" id="KAF4967836.1"/>
    </source>
</evidence>
<dbReference type="GO" id="GO:0070086">
    <property type="term" value="P:ubiquitin-dependent endocytosis"/>
    <property type="evidence" value="ECO:0007669"/>
    <property type="project" value="TreeGrafter"/>
</dbReference>
<dbReference type="PANTHER" id="PTHR11188">
    <property type="entry name" value="ARRESTIN DOMAIN CONTAINING PROTEIN"/>
    <property type="match status" value="1"/>
</dbReference>
<accession>A0A8H4U119</accession>
<dbReference type="PANTHER" id="PTHR11188:SF17">
    <property type="entry name" value="FI21816P1"/>
    <property type="match status" value="1"/>
</dbReference>
<feature type="compositionally biased region" description="Low complexity" evidence="3">
    <location>
        <begin position="386"/>
        <end position="396"/>
    </location>
</feature>
<dbReference type="SMART" id="SM01017">
    <property type="entry name" value="Arrestin_C"/>
    <property type="match status" value="1"/>
</dbReference>
<dbReference type="InterPro" id="IPR014752">
    <property type="entry name" value="Arrestin-like_C"/>
</dbReference>
<feature type="domain" description="Arrestin C-terminal-like" evidence="4">
    <location>
        <begin position="186"/>
        <end position="338"/>
    </location>
</feature>
<dbReference type="InterPro" id="IPR011022">
    <property type="entry name" value="Arrestin_C-like"/>
</dbReference>
<comment type="subunit">
    <text evidence="2">Interacts with hulA.</text>
</comment>
<evidence type="ECO:0000256" key="1">
    <source>
        <dbReference type="ARBA" id="ARBA00005298"/>
    </source>
</evidence>
<keyword evidence="6" id="KW-1185">Reference proteome</keyword>
<feature type="region of interest" description="Disordered" evidence="3">
    <location>
        <begin position="385"/>
        <end position="442"/>
    </location>
</feature>
<proteinExistence type="inferred from homology"/>
<evidence type="ECO:0000256" key="3">
    <source>
        <dbReference type="SAM" id="MobiDB-lite"/>
    </source>
</evidence>
<name>A0A8H4U119_9HYPO</name>
<dbReference type="GO" id="GO:0031625">
    <property type="term" value="F:ubiquitin protein ligase binding"/>
    <property type="evidence" value="ECO:0007669"/>
    <property type="project" value="TreeGrafter"/>
</dbReference>
<feature type="region of interest" description="Disordered" evidence="3">
    <location>
        <begin position="1"/>
        <end position="24"/>
    </location>
</feature>
<dbReference type="InterPro" id="IPR014756">
    <property type="entry name" value="Ig_E-set"/>
</dbReference>
<dbReference type="EMBL" id="JABEYC010001200">
    <property type="protein sequence ID" value="KAF4967836.1"/>
    <property type="molecule type" value="Genomic_DNA"/>
</dbReference>
<dbReference type="Pfam" id="PF00339">
    <property type="entry name" value="Arrestin_N"/>
    <property type="match status" value="1"/>
</dbReference>
<gene>
    <name evidence="5" type="ORF">FZEAL_10478</name>
</gene>
<dbReference type="InterPro" id="IPR050357">
    <property type="entry name" value="Arrestin_domain-protein"/>
</dbReference>
<dbReference type="InterPro" id="IPR011021">
    <property type="entry name" value="Arrestin-like_N"/>
</dbReference>
<evidence type="ECO:0000256" key="2">
    <source>
        <dbReference type="ARBA" id="ARBA00038766"/>
    </source>
</evidence>
<dbReference type="AlphaFoldDB" id="A0A8H4U119"/>
<feature type="compositionally biased region" description="Low complexity" evidence="3">
    <location>
        <begin position="423"/>
        <end position="437"/>
    </location>
</feature>
<dbReference type="OrthoDB" id="2333384at2759"/>
<dbReference type="Pfam" id="PF02752">
    <property type="entry name" value="Arrestin_C"/>
    <property type="match status" value="1"/>
</dbReference>
<dbReference type="GO" id="GO:0005886">
    <property type="term" value="C:plasma membrane"/>
    <property type="evidence" value="ECO:0007669"/>
    <property type="project" value="TreeGrafter"/>
</dbReference>
<dbReference type="SUPFAM" id="SSF81296">
    <property type="entry name" value="E set domains"/>
    <property type="match status" value="1"/>
</dbReference>
<evidence type="ECO:0000313" key="6">
    <source>
        <dbReference type="Proteomes" id="UP000635477"/>
    </source>
</evidence>
<dbReference type="GO" id="GO:0005829">
    <property type="term" value="C:cytosol"/>
    <property type="evidence" value="ECO:0007669"/>
    <property type="project" value="TreeGrafter"/>
</dbReference>
<organism evidence="5 6">
    <name type="scientific">Fusarium zealandicum</name>
    <dbReference type="NCBI Taxonomy" id="1053134"/>
    <lineage>
        <taxon>Eukaryota</taxon>
        <taxon>Fungi</taxon>
        <taxon>Dikarya</taxon>
        <taxon>Ascomycota</taxon>
        <taxon>Pezizomycotina</taxon>
        <taxon>Sordariomycetes</taxon>
        <taxon>Hypocreomycetidae</taxon>
        <taxon>Hypocreales</taxon>
        <taxon>Nectriaceae</taxon>
        <taxon>Fusarium</taxon>
        <taxon>Fusarium staphyleae species complex</taxon>
    </lineage>
</organism>
<comment type="similarity">
    <text evidence="1">Belongs to the arrestin family.</text>
</comment>
<sequence length="478" mass="53816">MHPPTVGFLGRQTLDSSSNHSSSSSFPFFEIRLERDSISFRGSQYESTDQLLTGVLVLCLQSPLRVEEVQLRLDGTVRHSWTLDPGVAHENTILKYKWSPFVGAPNKSTILPSGNYEWPFECLIPGNTPETVEGVSEASIIYRLKATISRGKLARHIYARKQFRVIRTLLLTSQEFMHSMSIENTWVDKVDYSVAIPTKAVVFGGCVKLEMRFTPLIKGLKLGRITVTLIEHCRLSIQSRHSIYRKERQTRHAVCSWELDIARGQDWQDSIEGTEQQGWVLVKPLDLPKRLGQYSQDLDVQGISVSHKMRIMIPLQNPDGHTSQLDMALPLHVFMQPNMQFDEQGNLAESSPHSLDVIPPEYGEHVLDQLYEENYEEQGIWRHSESGIPSSISTSPSIPPILDHAEQGRTPDLPVQLPNGTDSPLHSSPEASSPSSSDIIDLTRVPTYRTAVRTPFRSYAQPGNIALPSYERAAGYYD</sequence>
<dbReference type="Gene3D" id="2.60.40.640">
    <property type="match status" value="1"/>
</dbReference>
<protein>
    <recommendedName>
        <fullName evidence="4">Arrestin C-terminal-like domain-containing protein</fullName>
    </recommendedName>
</protein>
<comment type="caution">
    <text evidence="5">The sequence shown here is derived from an EMBL/GenBank/DDBJ whole genome shotgun (WGS) entry which is preliminary data.</text>
</comment>
<evidence type="ECO:0000259" key="4">
    <source>
        <dbReference type="SMART" id="SM01017"/>
    </source>
</evidence>